<dbReference type="Proteomes" id="UP000054266">
    <property type="component" value="Unassembled WGS sequence"/>
</dbReference>
<evidence type="ECO:0000313" key="2">
    <source>
        <dbReference type="Proteomes" id="UP000054266"/>
    </source>
</evidence>
<proteinExistence type="predicted"/>
<dbReference type="AlphaFoldDB" id="A0A0D2E9W7"/>
<name>A0A0D2E9W7_9EURO</name>
<dbReference type="HOGENOM" id="CLU_1777199_0_0_1"/>
<reference evidence="1 2" key="1">
    <citation type="submission" date="2015-01" db="EMBL/GenBank/DDBJ databases">
        <title>The Genome Sequence of Capronia semiimmersa CBS27337.</title>
        <authorList>
            <consortium name="The Broad Institute Genomics Platform"/>
            <person name="Cuomo C."/>
            <person name="de Hoog S."/>
            <person name="Gorbushina A."/>
            <person name="Stielow B."/>
            <person name="Teixiera M."/>
            <person name="Abouelleil A."/>
            <person name="Chapman S.B."/>
            <person name="Priest M."/>
            <person name="Young S.K."/>
            <person name="Wortman J."/>
            <person name="Nusbaum C."/>
            <person name="Birren B."/>
        </authorList>
    </citation>
    <scope>NUCLEOTIDE SEQUENCE [LARGE SCALE GENOMIC DNA]</scope>
    <source>
        <strain evidence="1 2">CBS 27337</strain>
    </source>
</reference>
<protein>
    <submittedName>
        <fullName evidence="1">Uncharacterized protein</fullName>
    </submittedName>
</protein>
<gene>
    <name evidence="1" type="ORF">PV04_03300</name>
</gene>
<evidence type="ECO:0000313" key="1">
    <source>
        <dbReference type="EMBL" id="KIW71092.1"/>
    </source>
</evidence>
<keyword evidence="2" id="KW-1185">Reference proteome</keyword>
<organism evidence="1 2">
    <name type="scientific">Phialophora macrospora</name>
    <dbReference type="NCBI Taxonomy" id="1851006"/>
    <lineage>
        <taxon>Eukaryota</taxon>
        <taxon>Fungi</taxon>
        <taxon>Dikarya</taxon>
        <taxon>Ascomycota</taxon>
        <taxon>Pezizomycotina</taxon>
        <taxon>Eurotiomycetes</taxon>
        <taxon>Chaetothyriomycetidae</taxon>
        <taxon>Chaetothyriales</taxon>
        <taxon>Herpotrichiellaceae</taxon>
        <taxon>Phialophora</taxon>
    </lineage>
</organism>
<sequence>MIYFRKNLIRKRSRSRSQPRFLLGPGGDARIVVVSVAARPRKLLSVRSKLSLRGGAKRMPVNNFASSGGGLESVLSTQDQYRVRLYPFPVQIEVHAKNLKRQRLTAFEEREASDATLKLLCKEQKGTVFVLRTTRMWDCYPSITSA</sequence>
<accession>A0A0D2E9W7</accession>
<dbReference type="EMBL" id="KN846957">
    <property type="protein sequence ID" value="KIW71092.1"/>
    <property type="molecule type" value="Genomic_DNA"/>
</dbReference>